<comment type="caution">
    <text evidence="1">The sequence shown here is derived from an EMBL/GenBank/DDBJ whole genome shotgun (WGS) entry which is preliminary data.</text>
</comment>
<protein>
    <submittedName>
        <fullName evidence="1">Uncharacterized protein</fullName>
    </submittedName>
</protein>
<evidence type="ECO:0000313" key="1">
    <source>
        <dbReference type="EMBL" id="SMC79228.1"/>
    </source>
</evidence>
<proteinExistence type="predicted"/>
<dbReference type="EMBL" id="FWXZ01000006">
    <property type="protein sequence ID" value="SMC79228.1"/>
    <property type="molecule type" value="Genomic_DNA"/>
</dbReference>
<name>A0AC61PNV4_9FIRM</name>
<sequence>MEQEDLKLLLDWFEEHKEDKLNFIAKEAIKLEVKRANTVGDLLATALKLLKK</sequence>
<gene>
    <name evidence="1" type="ORF">SAMN06297397_2518</name>
</gene>
<organism evidence="1 2">
    <name type="scientific">Aristaeella lactis</name>
    <dbReference type="NCBI Taxonomy" id="3046383"/>
    <lineage>
        <taxon>Bacteria</taxon>
        <taxon>Bacillati</taxon>
        <taxon>Bacillota</taxon>
        <taxon>Clostridia</taxon>
        <taxon>Eubacteriales</taxon>
        <taxon>Aristaeellaceae</taxon>
        <taxon>Aristaeella</taxon>
    </lineage>
</organism>
<reference evidence="1" key="1">
    <citation type="submission" date="2017-04" db="EMBL/GenBank/DDBJ databases">
        <authorList>
            <person name="Varghese N."/>
            <person name="Submissions S."/>
        </authorList>
    </citation>
    <scope>NUCLEOTIDE SEQUENCE</scope>
    <source>
        <strain evidence="1">WTE2008</strain>
    </source>
</reference>
<dbReference type="Proteomes" id="UP000192328">
    <property type="component" value="Unassembled WGS sequence"/>
</dbReference>
<keyword evidence="2" id="KW-1185">Reference proteome</keyword>
<accession>A0AC61PNV4</accession>
<evidence type="ECO:0000313" key="2">
    <source>
        <dbReference type="Proteomes" id="UP000192328"/>
    </source>
</evidence>